<feature type="signal peptide" evidence="1">
    <location>
        <begin position="1"/>
        <end position="39"/>
    </location>
</feature>
<name>A0A3Q9UQB5_9MICO</name>
<organism evidence="2 3">
    <name type="scientific">Rathayibacter festucae DSM 15932</name>
    <dbReference type="NCBI Taxonomy" id="1328866"/>
    <lineage>
        <taxon>Bacteria</taxon>
        <taxon>Bacillati</taxon>
        <taxon>Actinomycetota</taxon>
        <taxon>Actinomycetes</taxon>
        <taxon>Micrococcales</taxon>
        <taxon>Microbacteriaceae</taxon>
        <taxon>Rathayibacter</taxon>
    </lineage>
</organism>
<accession>A0A3Q9UQB5</accession>
<dbReference type="PROSITE" id="PS51318">
    <property type="entry name" value="TAT"/>
    <property type="match status" value="1"/>
</dbReference>
<sequence length="181" mass="18925">MPTSSPLSPLSPSRRSVAVAAAWSLPVIAVAAAAPLASASTVEVVPGQPDTYPNPTFSATRQSVGDPSLKATNNTGYARTDFTAVPDDGDYASYKTGWTYVITSAKPVSTITYDTTSLAPGVQGVLTDGLYTYSWTLTRAAETTWVRVKPTAFPQEIRFVLTDTTSTPQGVVGNATATSKA</sequence>
<gene>
    <name evidence="2" type="ORF">C1I64_05830</name>
</gene>
<dbReference type="Proteomes" id="UP000285317">
    <property type="component" value="Chromosome"/>
</dbReference>
<evidence type="ECO:0000313" key="3">
    <source>
        <dbReference type="Proteomes" id="UP000285317"/>
    </source>
</evidence>
<dbReference type="KEGG" id="rfs:C1I64_05830"/>
<keyword evidence="1" id="KW-0732">Signal</keyword>
<dbReference type="EMBL" id="CP028137">
    <property type="protein sequence ID" value="AZZ51612.1"/>
    <property type="molecule type" value="Genomic_DNA"/>
</dbReference>
<feature type="chain" id="PRO_5038522885" description="Cell wall protein" evidence="1">
    <location>
        <begin position="40"/>
        <end position="181"/>
    </location>
</feature>
<proteinExistence type="predicted"/>
<dbReference type="AlphaFoldDB" id="A0A3Q9UQB5"/>
<dbReference type="InterPro" id="IPR006311">
    <property type="entry name" value="TAT_signal"/>
</dbReference>
<evidence type="ECO:0000256" key="1">
    <source>
        <dbReference type="SAM" id="SignalP"/>
    </source>
</evidence>
<reference evidence="2 3" key="1">
    <citation type="submission" date="2018-03" db="EMBL/GenBank/DDBJ databases">
        <title>Bacteriophage NCPPB3778 and a type I-E CRISPR drive the evolution of the US Biological Select Agent, Rathayibacter toxicus.</title>
        <authorList>
            <person name="Davis E.W.II."/>
            <person name="Tabima J.F."/>
            <person name="Weisberg A.J."/>
            <person name="Dantas Lopes L."/>
            <person name="Wiseman M.S."/>
            <person name="Wiseman M.S."/>
            <person name="Pupko T."/>
            <person name="Belcher M.S."/>
            <person name="Sechler A.J."/>
            <person name="Tancos M.A."/>
            <person name="Schroeder B.K."/>
            <person name="Murray T.D."/>
            <person name="Luster D.G."/>
            <person name="Schneider W.L."/>
            <person name="Rogers E."/>
            <person name="Andreote F.D."/>
            <person name="Grunwald N.J."/>
            <person name="Putnam M.L."/>
            <person name="Chang J.H."/>
        </authorList>
    </citation>
    <scope>NUCLEOTIDE SEQUENCE [LARGE SCALE GENOMIC DNA]</scope>
    <source>
        <strain evidence="2 3">DSM 15932</strain>
    </source>
</reference>
<evidence type="ECO:0008006" key="4">
    <source>
        <dbReference type="Google" id="ProtNLM"/>
    </source>
</evidence>
<dbReference type="RefSeq" id="WP_127886515.1">
    <property type="nucleotide sequence ID" value="NZ_CP028137.1"/>
</dbReference>
<protein>
    <recommendedName>
        <fullName evidence="4">Cell wall protein</fullName>
    </recommendedName>
</protein>
<evidence type="ECO:0000313" key="2">
    <source>
        <dbReference type="EMBL" id="AZZ51612.1"/>
    </source>
</evidence>